<name>A0A3B0T2N8_9ZZZZ</name>
<reference evidence="5" key="1">
    <citation type="submission" date="2018-06" db="EMBL/GenBank/DDBJ databases">
        <authorList>
            <person name="Zhirakovskaya E."/>
        </authorList>
    </citation>
    <scope>NUCLEOTIDE SEQUENCE</scope>
</reference>
<dbReference type="CDD" id="cd02000">
    <property type="entry name" value="TPP_E1_PDC_ADC_BCADC"/>
    <property type="match status" value="1"/>
</dbReference>
<evidence type="ECO:0000256" key="3">
    <source>
        <dbReference type="ARBA" id="ARBA00023052"/>
    </source>
</evidence>
<keyword evidence="5" id="KW-0808">Transferase</keyword>
<dbReference type="Gene3D" id="3.40.50.970">
    <property type="match status" value="1"/>
</dbReference>
<dbReference type="GO" id="GO:0006086">
    <property type="term" value="P:pyruvate decarboxylation to acetyl-CoA"/>
    <property type="evidence" value="ECO:0007669"/>
    <property type="project" value="TreeGrafter"/>
</dbReference>
<dbReference type="InterPro" id="IPR029061">
    <property type="entry name" value="THDP-binding"/>
</dbReference>
<keyword evidence="3" id="KW-0786">Thiamine pyrophosphate</keyword>
<dbReference type="InterPro" id="IPR050642">
    <property type="entry name" value="PDH_E1_Alpha_Subunit"/>
</dbReference>
<dbReference type="InterPro" id="IPR001017">
    <property type="entry name" value="DH_E1"/>
</dbReference>
<organism evidence="5">
    <name type="scientific">hydrothermal vent metagenome</name>
    <dbReference type="NCBI Taxonomy" id="652676"/>
    <lineage>
        <taxon>unclassified sequences</taxon>
        <taxon>metagenomes</taxon>
        <taxon>ecological metagenomes</taxon>
    </lineage>
</organism>
<dbReference type="PANTHER" id="PTHR11516">
    <property type="entry name" value="PYRUVATE DEHYDROGENASE E1 COMPONENT, ALPHA SUBUNIT BACTERIAL AND ORGANELLAR"/>
    <property type="match status" value="1"/>
</dbReference>
<feature type="domain" description="Dehydrogenase E1 component" evidence="4">
    <location>
        <begin position="17"/>
        <end position="314"/>
    </location>
</feature>
<evidence type="ECO:0000313" key="5">
    <source>
        <dbReference type="EMBL" id="VAW07607.1"/>
    </source>
</evidence>
<protein>
    <submittedName>
        <fullName evidence="5">Acetoin dehydrogenase E1 component alpha-subunit</fullName>
        <ecNumber evidence="5">2.3.1.190</ecNumber>
    </submittedName>
</protein>
<dbReference type="SUPFAM" id="SSF52518">
    <property type="entry name" value="Thiamin diphosphate-binding fold (THDP-binding)"/>
    <property type="match status" value="1"/>
</dbReference>
<keyword evidence="5" id="KW-0012">Acyltransferase</keyword>
<keyword evidence="2" id="KW-0560">Oxidoreductase</keyword>
<comment type="cofactor">
    <cofactor evidence="1">
        <name>thiamine diphosphate</name>
        <dbReference type="ChEBI" id="CHEBI:58937"/>
    </cofactor>
</comment>
<dbReference type="GO" id="GO:0016746">
    <property type="term" value="F:acyltransferase activity"/>
    <property type="evidence" value="ECO:0007669"/>
    <property type="project" value="UniProtKB-KW"/>
</dbReference>
<dbReference type="EMBL" id="UOEJ01000280">
    <property type="protein sequence ID" value="VAW07607.1"/>
    <property type="molecule type" value="Genomic_DNA"/>
</dbReference>
<evidence type="ECO:0000259" key="4">
    <source>
        <dbReference type="Pfam" id="PF00676"/>
    </source>
</evidence>
<evidence type="ECO:0000256" key="1">
    <source>
        <dbReference type="ARBA" id="ARBA00001964"/>
    </source>
</evidence>
<dbReference type="EC" id="2.3.1.190" evidence="5"/>
<dbReference type="PANTHER" id="PTHR11516:SF60">
    <property type="entry name" value="PYRUVATE DEHYDROGENASE E1 COMPONENT SUBUNIT ALPHA"/>
    <property type="match status" value="1"/>
</dbReference>
<sequence>MWPNNSPDKDTLLDAYRRMKSIREFEERIHIENTTGEIPGFVHLYAGQEAIATSVCLHLRDSDYIGSTHRGHGHSIAKGCDIGDMMSEIYGKKEGLCAGKGGSMHIADFEKGMLGANGIVGGNPPLVVGAAITAKVNKTDGVAVSFCGDGASNQGTTFEAMNMAVVLKLPVVFVFENNGYGEGTGCEYSVGADSIAKRAEGFGMPAVTVDGTDFFAVEVAAKEAIERARAGQGPSAIEATAMRFYGHFEGDPQAYRSSEELTGIRESGDCLKIFRATVLSEQLLEKDELDKIDQEVSELIDSSVDNARKADSPTIDDLLTDVYVSY</sequence>
<evidence type="ECO:0000256" key="2">
    <source>
        <dbReference type="ARBA" id="ARBA00023002"/>
    </source>
</evidence>
<accession>A0A3B0T2N8</accession>
<gene>
    <name evidence="5" type="ORF">MNBD_ALPHA01-993</name>
</gene>
<dbReference type="Pfam" id="PF00676">
    <property type="entry name" value="E1_dh"/>
    <property type="match status" value="1"/>
</dbReference>
<dbReference type="GO" id="GO:0004739">
    <property type="term" value="F:pyruvate dehydrogenase (acetyl-transferring) activity"/>
    <property type="evidence" value="ECO:0007669"/>
    <property type="project" value="TreeGrafter"/>
</dbReference>
<proteinExistence type="predicted"/>
<dbReference type="AlphaFoldDB" id="A0A3B0T2N8"/>